<feature type="compositionally biased region" description="Low complexity" evidence="1">
    <location>
        <begin position="879"/>
        <end position="911"/>
    </location>
</feature>
<feature type="region of interest" description="Disordered" evidence="1">
    <location>
        <begin position="36"/>
        <end position="55"/>
    </location>
</feature>
<feature type="compositionally biased region" description="Polar residues" evidence="1">
    <location>
        <begin position="1392"/>
        <end position="1408"/>
    </location>
</feature>
<dbReference type="STRING" id="46835.A0A504YMF0"/>
<feature type="compositionally biased region" description="Polar residues" evidence="1">
    <location>
        <begin position="1487"/>
        <end position="1498"/>
    </location>
</feature>
<organism evidence="3 4">
    <name type="scientific">Fasciola gigantica</name>
    <name type="common">Giant liver fluke</name>
    <dbReference type="NCBI Taxonomy" id="46835"/>
    <lineage>
        <taxon>Eukaryota</taxon>
        <taxon>Metazoa</taxon>
        <taxon>Spiralia</taxon>
        <taxon>Lophotrochozoa</taxon>
        <taxon>Platyhelminthes</taxon>
        <taxon>Trematoda</taxon>
        <taxon>Digenea</taxon>
        <taxon>Plagiorchiida</taxon>
        <taxon>Echinostomata</taxon>
        <taxon>Echinostomatoidea</taxon>
        <taxon>Fasciolidae</taxon>
        <taxon>Fasciola</taxon>
    </lineage>
</organism>
<feature type="region of interest" description="Disordered" evidence="1">
    <location>
        <begin position="760"/>
        <end position="852"/>
    </location>
</feature>
<evidence type="ECO:0000259" key="2">
    <source>
        <dbReference type="Pfam" id="PF11265"/>
    </source>
</evidence>
<feature type="compositionally biased region" description="Polar residues" evidence="1">
    <location>
        <begin position="979"/>
        <end position="989"/>
    </location>
</feature>
<dbReference type="InterPro" id="IPR021419">
    <property type="entry name" value="Mediator_Med25_VWA"/>
</dbReference>
<feature type="region of interest" description="Disordered" evidence="1">
    <location>
        <begin position="1794"/>
        <end position="1818"/>
    </location>
</feature>
<feature type="compositionally biased region" description="Polar residues" evidence="1">
    <location>
        <begin position="1303"/>
        <end position="1312"/>
    </location>
</feature>
<feature type="compositionally biased region" description="Polar residues" evidence="1">
    <location>
        <begin position="945"/>
        <end position="970"/>
    </location>
</feature>
<feature type="region of interest" description="Disordered" evidence="1">
    <location>
        <begin position="865"/>
        <end position="1025"/>
    </location>
</feature>
<proteinExistence type="predicted"/>
<feature type="compositionally biased region" description="Polar residues" evidence="1">
    <location>
        <begin position="781"/>
        <end position="818"/>
    </location>
</feature>
<dbReference type="Pfam" id="PF11265">
    <property type="entry name" value="Med25_VWA"/>
    <property type="match status" value="1"/>
</dbReference>
<feature type="compositionally biased region" description="Polar residues" evidence="1">
    <location>
        <begin position="997"/>
        <end position="1009"/>
    </location>
</feature>
<feature type="compositionally biased region" description="Polar residues" evidence="1">
    <location>
        <begin position="919"/>
        <end position="936"/>
    </location>
</feature>
<accession>A0A504YMF0</accession>
<feature type="compositionally biased region" description="Polar residues" evidence="1">
    <location>
        <begin position="1334"/>
        <end position="1381"/>
    </location>
</feature>
<feature type="region of interest" description="Disordered" evidence="1">
    <location>
        <begin position="1450"/>
        <end position="1513"/>
    </location>
</feature>
<reference evidence="3 4" key="1">
    <citation type="submission" date="2019-04" db="EMBL/GenBank/DDBJ databases">
        <title>Annotation for the trematode Fasciola gigantica.</title>
        <authorList>
            <person name="Choi Y.-J."/>
        </authorList>
    </citation>
    <scope>NUCLEOTIDE SEQUENCE [LARGE SCALE GENOMIC DNA]</scope>
    <source>
        <strain evidence="3">Uganda_cow_1</strain>
    </source>
</reference>
<feature type="region of interest" description="Disordered" evidence="1">
    <location>
        <begin position="1254"/>
        <end position="1420"/>
    </location>
</feature>
<evidence type="ECO:0000313" key="4">
    <source>
        <dbReference type="Proteomes" id="UP000316759"/>
    </source>
</evidence>
<dbReference type="Proteomes" id="UP000316759">
    <property type="component" value="Unassembled WGS sequence"/>
</dbReference>
<feature type="compositionally biased region" description="Polar residues" evidence="1">
    <location>
        <begin position="1539"/>
        <end position="1566"/>
    </location>
</feature>
<feature type="compositionally biased region" description="Low complexity" evidence="1">
    <location>
        <begin position="1461"/>
        <end position="1481"/>
    </location>
</feature>
<gene>
    <name evidence="3" type="ORF">FGIG_05514</name>
</gene>
<comment type="caution">
    <text evidence="3">The sequence shown here is derived from an EMBL/GenBank/DDBJ whole genome shotgun (WGS) entry which is preliminary data.</text>
</comment>
<name>A0A504YMF0_FASGI</name>
<protein>
    <recommendedName>
        <fullName evidence="2">Mediator of RNA polymerase II transcription subunit 25 von Willebrand factor type A domain-containing protein</fullName>
    </recommendedName>
</protein>
<sequence length="1818" mass="193350">MLDEGQLCEVTSPLGLAYPTNGLSKVNVIRSVAEIESSSPQKFPQNRPPRPFSNPTKSLQLGHVFHDNNNSGQTYSTDITQISRPSSTPTHCNLRLGVPKHQASYLSKMSGTLIGETKTMGEIVNDAGYNKSLSQQGVHEDLSLVIETTAPCVSPALTTISSVSQLLTDDYTPTTNLPNVFSPFRPASNLGDKKNPPKGRNYRYHLKRPHSAVTLASNSLDVEAVALRPSSAPKRLLEDVFEPVSSLLASGTTLSFDNMSSQMEICGHENNRNPPPKSTLEALVASDSPLLFFSSAFSADADKDPVQLCNLFGASSPPQKQCTLPSLSDQPCRINISLGLEPINVDFLPNDTESDGLNANSANSVSSSKSMVSLDLSETNITNADDPIELKSNLNVSPDDLTLDNATSLTTQFNAYVEAMRSYAAELCPVDCVIMLERCRPFNCDTSFMKYFHEQYLCPILSNLNGGPPLNADFGRDAYTSLYSLHGFYWRKPLDFVTWVPDTPIIYRILKQLSTLQHEGRHANDHSSDSLQGIPGHELVEAAVRAFDAIDRVRRGLCRQVQRHLVLLVVSPIDLKELTEYEFVNASHTNHSTYASTNGSHLTSSLENLRQRGVALSAFSPIRSPSLLKLFELVNGAPASTFYDRRWLTVALSRSPGTSHLPTSNLRLNDTGSPNIAQPRVVHVVGPDCGVINNNSNNDNNSLSVYSSNRPTVSTTAAFCTISPTGNYSSSSGTATITHSVGTRFATDAHRLSEHSCNPLSVGYSGPNSVDQPGSVYGSDSVATPQAPSLSLMSPQQSYNTGSSVTTQMVSPVSSMALSMSNPNPNSHSQPSVQCAPYQQQQQQQQQHLPLQHSHLHHAIQTHVSVTGPPMSPCATGQAAFRSPSNANSPSAPQPLLGSSGLPSPSAASSSVRIRGRQYSPQMNSTGLTQTASTAPPQRHASPHSLLTTQQNAPQSMRSHALNSPDTMSANLGAGGRNASGSLNSTGYSGQPPVPTMSHSSHFTPSPYSHPNGMGSGPNQSTSMNSLALSSTAHSQQTCSPYSNYDATTVTANCRHSASSGSLTSSPVNPPYGQLMTTTVASNNTGRSSNLNISMNDLNYRELVSDSNFRSQLNMQQLWGPTALITVIHAHQDSPVVHRLSSPLSSGYILAHVLVEIPHSEEAFALITALSTRINPMALPLGILSPSSNAMPNMLASGSIALVCLTYNPKRSCVQGLIPADSEQFQQDVSTRQYVKPPSIALLDGSGGANSASAVIGRPYGGGPRADDKHPSMLQTNMSTGLSAVSSGSSSSPFLSSTQQQSGYPQSQSDQRNLVAESAAARDTHSLPSHMMQLGQSYTGPNSGGTAHYQPGTNASSNNSGQQPPTPVGSSSSYGPTNNANIKFPSGIVFGSEQQQQGMLQRDTSSPRTGGPTLLADPQPPPQWVGSQAMDPYIQPVTSQAQLQQTTQAVTHHPQSMRAMKTQAQPTRAKQQQQAAQPPQRVGSFGSIHSSPGQSYAFQPQLRPGQDRMASTFASGPVSNMMVQLNDPLVADPHHPPTHRNSSPQLSMQTGQSQPQSNAGGSNNQLGSASNNTTSTMNTGSSGVVQSSGRFMPTCMDFSQPQSTMPSTGQFAFHLAPQMSSQASGYTTSAPLSSSPSVQQQSFASRGMYANTSGNMAYNNTATINPTGSGTNPMSSGCYSVRGGSIQGSYQVLPDSSTPPVNTNSGGMGFAPMSGAQSSDMKLGTMDASLFPHTTVSGRIQPVGSSLSNCSVVPMDSGAPANPFSGDVVGSAQQQQHMFHQPVYGVIRTLPQQQQQHLQQSQHPGYDLCESGTTPGYF</sequence>
<evidence type="ECO:0000313" key="3">
    <source>
        <dbReference type="EMBL" id="TPP63092.1"/>
    </source>
</evidence>
<feature type="compositionally biased region" description="Low complexity" evidence="1">
    <location>
        <begin position="819"/>
        <end position="832"/>
    </location>
</feature>
<feature type="domain" description="Mediator of RNA polymerase II transcription subunit 25 von Willebrand factor type A" evidence="2">
    <location>
        <begin position="448"/>
        <end position="637"/>
    </location>
</feature>
<feature type="compositionally biased region" description="Low complexity" evidence="1">
    <location>
        <begin position="1567"/>
        <end position="1583"/>
    </location>
</feature>
<dbReference type="OrthoDB" id="6247678at2759"/>
<feature type="compositionally biased region" description="Low complexity" evidence="1">
    <location>
        <begin position="1794"/>
        <end position="1804"/>
    </location>
</feature>
<dbReference type="EMBL" id="SUNJ01006095">
    <property type="protein sequence ID" value="TPP63092.1"/>
    <property type="molecule type" value="Genomic_DNA"/>
</dbReference>
<evidence type="ECO:0000256" key="1">
    <source>
        <dbReference type="SAM" id="MobiDB-lite"/>
    </source>
</evidence>
<feature type="compositionally biased region" description="Low complexity" evidence="1">
    <location>
        <begin position="1279"/>
        <end position="1302"/>
    </location>
</feature>
<keyword evidence="4" id="KW-1185">Reference proteome</keyword>
<feature type="compositionally biased region" description="Low complexity" evidence="1">
    <location>
        <begin position="839"/>
        <end position="852"/>
    </location>
</feature>
<feature type="region of interest" description="Disordered" evidence="1">
    <location>
        <begin position="1528"/>
        <end position="1605"/>
    </location>
</feature>